<evidence type="ECO:0000313" key="2">
    <source>
        <dbReference type="Proteomes" id="UP000006620"/>
    </source>
</evidence>
<gene>
    <name evidence="1" type="ordered locus">KNP414_06635</name>
</gene>
<protein>
    <submittedName>
        <fullName evidence="1">Uncharacterized protein</fullName>
    </submittedName>
</protein>
<dbReference type="Proteomes" id="UP000006620">
    <property type="component" value="Chromosome"/>
</dbReference>
<accession>F8F9V7</accession>
<reference evidence="1 2" key="2">
    <citation type="journal article" date="2013" name="Genome Announc.">
        <title>Genome Sequence of Growth-Improving Paenibacillus mucilaginosus Strain KNP414.</title>
        <authorList>
            <person name="Lu J.J."/>
            <person name="Wang J.F."/>
            <person name="Hu X.F."/>
        </authorList>
    </citation>
    <scope>NUCLEOTIDE SEQUENCE [LARGE SCALE GENOMIC DNA]</scope>
    <source>
        <strain evidence="1 2">KNP414</strain>
    </source>
</reference>
<evidence type="ECO:0000313" key="1">
    <source>
        <dbReference type="EMBL" id="AEI45155.1"/>
    </source>
</evidence>
<dbReference type="HOGENOM" id="CLU_3120664_0_0_9"/>
<sequence length="50" mass="5691">MWGPFSFPWGILVQAYHVPGRADNDGRTAARSLAVIQYRFQILTNMEPNP</sequence>
<dbReference type="EMBL" id="CP002869">
    <property type="protein sequence ID" value="AEI45155.1"/>
    <property type="molecule type" value="Genomic_DNA"/>
</dbReference>
<name>F8F9V7_PAEMK</name>
<organism evidence="1 2">
    <name type="scientific">Paenibacillus mucilaginosus (strain KNP414)</name>
    <dbReference type="NCBI Taxonomy" id="1036673"/>
    <lineage>
        <taxon>Bacteria</taxon>
        <taxon>Bacillati</taxon>
        <taxon>Bacillota</taxon>
        <taxon>Bacilli</taxon>
        <taxon>Bacillales</taxon>
        <taxon>Paenibacillaceae</taxon>
        <taxon>Paenibacillus</taxon>
    </lineage>
</organism>
<reference evidence="2" key="1">
    <citation type="submission" date="2011-06" db="EMBL/GenBank/DDBJ databases">
        <title>Complete genome sequence of Paenibacillus mucilaginosus KNP414.</title>
        <authorList>
            <person name="Wang J."/>
            <person name="Hu S."/>
            <person name="Hu X."/>
            <person name="Zhang B."/>
            <person name="Dong D."/>
            <person name="Zhang S."/>
            <person name="Zhao K."/>
            <person name="Wu D."/>
        </authorList>
    </citation>
    <scope>NUCLEOTIDE SEQUENCE [LARGE SCALE GENOMIC DNA]</scope>
    <source>
        <strain evidence="2">KNP414</strain>
    </source>
</reference>
<dbReference type="AlphaFoldDB" id="F8F9V7"/>
<proteinExistence type="predicted"/>
<dbReference type="KEGG" id="pms:KNP414_06635"/>